<evidence type="ECO:0000313" key="3">
    <source>
        <dbReference type="Proteomes" id="UP000199550"/>
    </source>
</evidence>
<protein>
    <submittedName>
        <fullName evidence="2">Allantoin racemase</fullName>
    </submittedName>
</protein>
<dbReference type="PANTHER" id="PTHR28047:SF5">
    <property type="entry name" value="PROTEIN DCG1"/>
    <property type="match status" value="1"/>
</dbReference>
<reference evidence="2 3" key="1">
    <citation type="submission" date="2016-10" db="EMBL/GenBank/DDBJ databases">
        <authorList>
            <person name="de Groot N.N."/>
        </authorList>
    </citation>
    <scope>NUCLEOTIDE SEQUENCE [LARGE SCALE GENOMIC DNA]</scope>
    <source>
        <strain evidence="2 3">DSM 16199</strain>
    </source>
</reference>
<evidence type="ECO:0000256" key="1">
    <source>
        <dbReference type="ARBA" id="ARBA00038414"/>
    </source>
</evidence>
<dbReference type="EMBL" id="FOTF01000003">
    <property type="protein sequence ID" value="SFK87677.1"/>
    <property type="molecule type" value="Genomic_DNA"/>
</dbReference>
<name>A0A1I4D5H8_9RHOB</name>
<comment type="similarity">
    <text evidence="1">Belongs to the HyuE racemase family.</text>
</comment>
<dbReference type="GO" id="GO:0047661">
    <property type="term" value="F:amino-acid racemase activity"/>
    <property type="evidence" value="ECO:0007669"/>
    <property type="project" value="InterPro"/>
</dbReference>
<dbReference type="Proteomes" id="UP000199550">
    <property type="component" value="Unassembled WGS sequence"/>
</dbReference>
<dbReference type="PANTHER" id="PTHR28047">
    <property type="entry name" value="PROTEIN DCG1"/>
    <property type="match status" value="1"/>
</dbReference>
<organism evidence="2 3">
    <name type="scientific">Loktanella salsilacus</name>
    <dbReference type="NCBI Taxonomy" id="195913"/>
    <lineage>
        <taxon>Bacteria</taxon>
        <taxon>Pseudomonadati</taxon>
        <taxon>Pseudomonadota</taxon>
        <taxon>Alphaproteobacteria</taxon>
        <taxon>Rhodobacterales</taxon>
        <taxon>Roseobacteraceae</taxon>
        <taxon>Loktanella</taxon>
    </lineage>
</organism>
<dbReference type="RefSeq" id="WP_090185827.1">
    <property type="nucleotide sequence ID" value="NZ_FOTF01000003.1"/>
</dbReference>
<dbReference type="InterPro" id="IPR015942">
    <property type="entry name" value="Asp/Glu/hydantoin_racemase"/>
</dbReference>
<dbReference type="STRING" id="195913.SAMN04488004_103177"/>
<dbReference type="Gene3D" id="3.40.50.12500">
    <property type="match status" value="1"/>
</dbReference>
<sequence>MIVIINPNSTAAMTETLLTTARQMCPDAQIEGWTSHDGPPAIQGPQDGAACIPPLLKLVKKAYDAGASVIIIGCFDDTGLTEARALVPCPVIGIGQAAYDKAAQLGRFSVVTTLAVSIPVLEGNIAALGLTPLCARVRASGVPVLDLDTDPATAIPRVLAEARQAVAEDDISAIVLGCAGMVDVAANAPDFPVPLIDGLRAALERTMQ</sequence>
<evidence type="ECO:0000313" key="2">
    <source>
        <dbReference type="EMBL" id="SFK87677.1"/>
    </source>
</evidence>
<proteinExistence type="inferred from homology"/>
<dbReference type="InterPro" id="IPR053714">
    <property type="entry name" value="Iso_Racemase_Enz_sf"/>
</dbReference>
<dbReference type="Pfam" id="PF01177">
    <property type="entry name" value="Asp_Glu_race"/>
    <property type="match status" value="1"/>
</dbReference>
<dbReference type="InterPro" id="IPR052186">
    <property type="entry name" value="Hydantoin_racemase-like"/>
</dbReference>
<accession>A0A1I4D5H8</accession>
<keyword evidence="3" id="KW-1185">Reference proteome</keyword>
<gene>
    <name evidence="2" type="ORF">SAMN04488004_103177</name>
</gene>
<dbReference type="OrthoDB" id="9791723at2"/>
<dbReference type="AlphaFoldDB" id="A0A1I4D5H8"/>